<evidence type="ECO:0000256" key="5">
    <source>
        <dbReference type="ARBA" id="ARBA00023306"/>
    </source>
</evidence>
<evidence type="ECO:0000256" key="7">
    <source>
        <dbReference type="SAM" id="MobiDB-lite"/>
    </source>
</evidence>
<evidence type="ECO:0000256" key="3">
    <source>
        <dbReference type="ARBA" id="ARBA00023125"/>
    </source>
</evidence>
<gene>
    <name evidence="8" type="ORF">BGZ96_008091</name>
</gene>
<sequence length="169" mass="18736">MIEMDGQTWAGNALGQLSILNGGVKAQLVIGNHRLDGKVVKLDKPLLLIQKQQKPKDGQNMITGTTTSEKEKSKDHDMYENSQAHSMHHQHHDDDDTMHSTTDFSDTAANNNSTEAPGFSADPLAPSNIRDTVQYDTVAVIREKIIFNTMPVPIIHQERRGLTVIKRGV</sequence>
<proteinExistence type="inferred from homology"/>
<name>A0ABQ7JZ86_9FUNG</name>
<dbReference type="InterPro" id="IPR018607">
    <property type="entry name" value="Ctf8"/>
</dbReference>
<dbReference type="PANTHER" id="PTHR28605">
    <property type="entry name" value="CTF8, CHROMOSOME TRANSMISSION FIDELITY FACTOR 8 HOMOLOG (S. CEREVISIAE)"/>
    <property type="match status" value="1"/>
</dbReference>
<dbReference type="PANTHER" id="PTHR28605:SF1">
    <property type="entry name" value="CHROMOSOME TRANSMISSION FIDELITY FACTOR 8"/>
    <property type="match status" value="1"/>
</dbReference>
<reference evidence="8 9" key="1">
    <citation type="journal article" date="2020" name="Fungal Divers.">
        <title>Resolving the Mortierellaceae phylogeny through synthesis of multi-gene phylogenetics and phylogenomics.</title>
        <authorList>
            <person name="Vandepol N."/>
            <person name="Liber J."/>
            <person name="Desiro A."/>
            <person name="Na H."/>
            <person name="Kennedy M."/>
            <person name="Barry K."/>
            <person name="Grigoriev I.V."/>
            <person name="Miller A.N."/>
            <person name="O'Donnell K."/>
            <person name="Stajich J.E."/>
            <person name="Bonito G."/>
        </authorList>
    </citation>
    <scope>NUCLEOTIDE SEQUENCE [LARGE SCALE GENOMIC DNA]</scope>
    <source>
        <strain evidence="8 9">AD045</strain>
    </source>
</reference>
<keyword evidence="3" id="KW-0238">DNA-binding</keyword>
<protein>
    <submittedName>
        <fullName evidence="8">Uncharacterized protein</fullName>
    </submittedName>
</protein>
<feature type="region of interest" description="Disordered" evidence="7">
    <location>
        <begin position="51"/>
        <end position="125"/>
    </location>
</feature>
<evidence type="ECO:0000313" key="8">
    <source>
        <dbReference type="EMBL" id="KAG0288086.1"/>
    </source>
</evidence>
<keyword evidence="4" id="KW-0539">Nucleus</keyword>
<evidence type="ECO:0000313" key="9">
    <source>
        <dbReference type="Proteomes" id="UP001194696"/>
    </source>
</evidence>
<evidence type="ECO:0000256" key="1">
    <source>
        <dbReference type="ARBA" id="ARBA00004123"/>
    </source>
</evidence>
<evidence type="ECO:0000256" key="6">
    <source>
        <dbReference type="ARBA" id="ARBA00038447"/>
    </source>
</evidence>
<evidence type="ECO:0000256" key="4">
    <source>
        <dbReference type="ARBA" id="ARBA00023242"/>
    </source>
</evidence>
<feature type="compositionally biased region" description="Basic and acidic residues" evidence="7">
    <location>
        <begin position="68"/>
        <end position="79"/>
    </location>
</feature>
<keyword evidence="2" id="KW-0235">DNA replication</keyword>
<comment type="subcellular location">
    <subcellularLocation>
        <location evidence="1">Nucleus</location>
    </subcellularLocation>
</comment>
<dbReference type="Pfam" id="PF09696">
    <property type="entry name" value="Ctf8"/>
    <property type="match status" value="1"/>
</dbReference>
<organism evidence="8 9">
    <name type="scientific">Linnemannia gamsii</name>
    <dbReference type="NCBI Taxonomy" id="64522"/>
    <lineage>
        <taxon>Eukaryota</taxon>
        <taxon>Fungi</taxon>
        <taxon>Fungi incertae sedis</taxon>
        <taxon>Mucoromycota</taxon>
        <taxon>Mortierellomycotina</taxon>
        <taxon>Mortierellomycetes</taxon>
        <taxon>Mortierellales</taxon>
        <taxon>Mortierellaceae</taxon>
        <taxon>Linnemannia</taxon>
    </lineage>
</organism>
<keyword evidence="5" id="KW-0131">Cell cycle</keyword>
<dbReference type="Proteomes" id="UP001194696">
    <property type="component" value="Unassembled WGS sequence"/>
</dbReference>
<evidence type="ECO:0000256" key="2">
    <source>
        <dbReference type="ARBA" id="ARBA00022705"/>
    </source>
</evidence>
<accession>A0ABQ7JZ86</accession>
<dbReference type="EMBL" id="JAAAIM010000436">
    <property type="protein sequence ID" value="KAG0288086.1"/>
    <property type="molecule type" value="Genomic_DNA"/>
</dbReference>
<keyword evidence="9" id="KW-1185">Reference proteome</keyword>
<comment type="similarity">
    <text evidence="6">Belongs to the CTF8 family.</text>
</comment>
<comment type="caution">
    <text evidence="8">The sequence shown here is derived from an EMBL/GenBank/DDBJ whole genome shotgun (WGS) entry which is preliminary data.</text>
</comment>